<comment type="caution">
    <text evidence="7">The sequence shown here is derived from an EMBL/GenBank/DDBJ whole genome shotgun (WGS) entry which is preliminary data.</text>
</comment>
<name>A0ABW1W9Y9_9GAMM</name>
<evidence type="ECO:0000256" key="4">
    <source>
        <dbReference type="ARBA" id="ARBA00022989"/>
    </source>
</evidence>
<feature type="transmembrane region" description="Helical" evidence="6">
    <location>
        <begin position="310"/>
        <end position="343"/>
    </location>
</feature>
<evidence type="ECO:0000256" key="1">
    <source>
        <dbReference type="ARBA" id="ARBA00004141"/>
    </source>
</evidence>
<evidence type="ECO:0000313" key="7">
    <source>
        <dbReference type="EMBL" id="MFC6381571.1"/>
    </source>
</evidence>
<feature type="transmembrane region" description="Helical" evidence="6">
    <location>
        <begin position="217"/>
        <end position="235"/>
    </location>
</feature>
<proteinExistence type="inferred from homology"/>
<keyword evidence="5 6" id="KW-0472">Membrane</keyword>
<organism evidence="7 8">
    <name type="scientific">Psychrobacter glacincola</name>
    <dbReference type="NCBI Taxonomy" id="56810"/>
    <lineage>
        <taxon>Bacteria</taxon>
        <taxon>Pseudomonadati</taxon>
        <taxon>Pseudomonadota</taxon>
        <taxon>Gammaproteobacteria</taxon>
        <taxon>Moraxellales</taxon>
        <taxon>Moraxellaceae</taxon>
        <taxon>Psychrobacter</taxon>
    </lineage>
</organism>
<comment type="subcellular location">
    <subcellularLocation>
        <location evidence="1">Membrane</location>
        <topology evidence="1">Multi-pass membrane protein</topology>
    </subcellularLocation>
</comment>
<keyword evidence="3 6" id="KW-0812">Transmembrane</keyword>
<feature type="transmembrane region" description="Helical" evidence="6">
    <location>
        <begin position="62"/>
        <end position="82"/>
    </location>
</feature>
<dbReference type="PANTHER" id="PTHR21716">
    <property type="entry name" value="TRANSMEMBRANE PROTEIN"/>
    <property type="match status" value="1"/>
</dbReference>
<reference evidence="8" key="1">
    <citation type="journal article" date="2019" name="Int. J. Syst. Evol. Microbiol.">
        <title>The Global Catalogue of Microorganisms (GCM) 10K type strain sequencing project: providing services to taxonomists for standard genome sequencing and annotation.</title>
        <authorList>
            <consortium name="The Broad Institute Genomics Platform"/>
            <consortium name="The Broad Institute Genome Sequencing Center for Infectious Disease"/>
            <person name="Wu L."/>
            <person name="Ma J."/>
        </authorList>
    </citation>
    <scope>NUCLEOTIDE SEQUENCE [LARGE SCALE GENOMIC DNA]</scope>
    <source>
        <strain evidence="8">CCM 2050</strain>
    </source>
</reference>
<sequence length="369" mass="41915">MTNRSIDPFFRRLFIVVAIVVVMVLLYLMMPVIVPFVFAFVLAYLFNPLVRRLSKYIKRWIAIIIVYSTITLSMVLLLWWLIPTLWHQLQAAWDYLPKVLTWYNEVVRGWFVSNSRIRLPELESKGFSETLVEYMQTNYKFEDAGTMMSQILVSSMNFINNAGLIVLVPILTFYFLFNWDQRLQAWKVAIPAPYCKKVVQIAQECDLALMAFIKGQLLVMVLLGAIYAIQLQLIGLELGLIIGMVAGIASFVPYLGFGIGFVAAIIACLFQFGLDWTYLSLIVGAFLIGQAAEGYILQPLLLGDKIGLSPLWVIFAVLAGASLLGFVGMLIALPVSAVLNVLFRHLYAYYQTTDFYKGRKQLALFDKKY</sequence>
<gene>
    <name evidence="7" type="ORF">ACFP58_08910</name>
</gene>
<keyword evidence="8" id="KW-1185">Reference proteome</keyword>
<evidence type="ECO:0000313" key="8">
    <source>
        <dbReference type="Proteomes" id="UP001596264"/>
    </source>
</evidence>
<comment type="similarity">
    <text evidence="2">Belongs to the autoinducer-2 exporter (AI-2E) (TC 2.A.86) family.</text>
</comment>
<dbReference type="Proteomes" id="UP001596264">
    <property type="component" value="Unassembled WGS sequence"/>
</dbReference>
<evidence type="ECO:0000256" key="6">
    <source>
        <dbReference type="SAM" id="Phobius"/>
    </source>
</evidence>
<feature type="transmembrane region" description="Helical" evidence="6">
    <location>
        <begin position="241"/>
        <end position="269"/>
    </location>
</feature>
<keyword evidence="4 6" id="KW-1133">Transmembrane helix</keyword>
<evidence type="ECO:0000256" key="5">
    <source>
        <dbReference type="ARBA" id="ARBA00023136"/>
    </source>
</evidence>
<feature type="transmembrane region" description="Helical" evidence="6">
    <location>
        <begin position="9"/>
        <end position="27"/>
    </location>
</feature>
<protein>
    <submittedName>
        <fullName evidence="7">AI-2E family transporter</fullName>
    </submittedName>
</protein>
<evidence type="ECO:0000256" key="2">
    <source>
        <dbReference type="ARBA" id="ARBA00009773"/>
    </source>
</evidence>
<dbReference type="RefSeq" id="WP_201561765.1">
    <property type="nucleotide sequence ID" value="NZ_CAJGZK010000004.1"/>
</dbReference>
<dbReference type="Pfam" id="PF01594">
    <property type="entry name" value="AI-2E_transport"/>
    <property type="match status" value="1"/>
</dbReference>
<evidence type="ECO:0000256" key="3">
    <source>
        <dbReference type="ARBA" id="ARBA00022692"/>
    </source>
</evidence>
<dbReference type="EMBL" id="JBHSTZ010000025">
    <property type="protein sequence ID" value="MFC6381571.1"/>
    <property type="molecule type" value="Genomic_DNA"/>
</dbReference>
<feature type="transmembrane region" description="Helical" evidence="6">
    <location>
        <begin position="276"/>
        <end position="298"/>
    </location>
</feature>
<dbReference type="InterPro" id="IPR002549">
    <property type="entry name" value="AI-2E-like"/>
</dbReference>
<dbReference type="PANTHER" id="PTHR21716:SF64">
    <property type="entry name" value="AI-2 TRANSPORT PROTEIN TQSA"/>
    <property type="match status" value="1"/>
</dbReference>
<accession>A0ABW1W9Y9</accession>
<feature type="transmembrane region" description="Helical" evidence="6">
    <location>
        <begin position="158"/>
        <end position="177"/>
    </location>
</feature>